<evidence type="ECO:0000256" key="1">
    <source>
        <dbReference type="ARBA" id="ARBA00008655"/>
    </source>
</evidence>
<dbReference type="GO" id="GO:0016746">
    <property type="term" value="F:acyltransferase activity"/>
    <property type="evidence" value="ECO:0007669"/>
    <property type="project" value="UniProtKB-KW"/>
</dbReference>
<comment type="similarity">
    <text evidence="1">Belongs to the 1-acyl-sn-glycerol-3-phosphate acyltransferase family.</text>
</comment>
<feature type="transmembrane region" description="Helical" evidence="4">
    <location>
        <begin position="168"/>
        <end position="187"/>
    </location>
</feature>
<comment type="caution">
    <text evidence="6">The sequence shown here is derived from an EMBL/GenBank/DDBJ whole genome shotgun (WGS) entry which is preliminary data.</text>
</comment>
<dbReference type="EMBL" id="CAJFDH010000006">
    <property type="protein sequence ID" value="CAD5230733.1"/>
    <property type="molecule type" value="Genomic_DNA"/>
</dbReference>
<evidence type="ECO:0000259" key="5">
    <source>
        <dbReference type="Pfam" id="PF16076"/>
    </source>
</evidence>
<organism evidence="6 7">
    <name type="scientific">Bursaphelenchus okinawaensis</name>
    <dbReference type="NCBI Taxonomy" id="465554"/>
    <lineage>
        <taxon>Eukaryota</taxon>
        <taxon>Metazoa</taxon>
        <taxon>Ecdysozoa</taxon>
        <taxon>Nematoda</taxon>
        <taxon>Chromadorea</taxon>
        <taxon>Rhabditida</taxon>
        <taxon>Tylenchina</taxon>
        <taxon>Tylenchomorpha</taxon>
        <taxon>Aphelenchoidea</taxon>
        <taxon>Aphelenchoididae</taxon>
        <taxon>Bursaphelenchus</taxon>
    </lineage>
</organism>
<keyword evidence="4" id="KW-0812">Transmembrane</keyword>
<evidence type="ECO:0000256" key="4">
    <source>
        <dbReference type="SAM" id="Phobius"/>
    </source>
</evidence>
<dbReference type="EMBL" id="CAJFCW020000006">
    <property type="protein sequence ID" value="CAG9127908.1"/>
    <property type="molecule type" value="Genomic_DNA"/>
</dbReference>
<dbReference type="GO" id="GO:0005783">
    <property type="term" value="C:endoplasmic reticulum"/>
    <property type="evidence" value="ECO:0007669"/>
    <property type="project" value="TreeGrafter"/>
</dbReference>
<gene>
    <name evidence="6" type="ORF">BOKJ2_LOCUS14289</name>
</gene>
<evidence type="ECO:0000256" key="3">
    <source>
        <dbReference type="ARBA" id="ARBA00023315"/>
    </source>
</evidence>
<dbReference type="Proteomes" id="UP000614601">
    <property type="component" value="Unassembled WGS sequence"/>
</dbReference>
<reference evidence="6" key="1">
    <citation type="submission" date="2020-09" db="EMBL/GenBank/DDBJ databases">
        <authorList>
            <person name="Kikuchi T."/>
        </authorList>
    </citation>
    <scope>NUCLEOTIDE SEQUENCE</scope>
    <source>
        <strain evidence="6">SH1</strain>
    </source>
</reference>
<evidence type="ECO:0000313" key="6">
    <source>
        <dbReference type="EMBL" id="CAD5230733.1"/>
    </source>
</evidence>
<protein>
    <recommendedName>
        <fullName evidence="5">Acyltransferase C-terminal domain-containing protein</fullName>
    </recommendedName>
</protein>
<dbReference type="PANTHER" id="PTHR10983:SF14">
    <property type="entry name" value="1-ACYL-SN-GLYCEROL-3-PHOSPHATE ACYLTRANSFERASE ACL-12-RELATED"/>
    <property type="match status" value="1"/>
</dbReference>
<dbReference type="OrthoDB" id="5920068at2759"/>
<dbReference type="GO" id="GO:0036149">
    <property type="term" value="P:phosphatidylinositol acyl-chain remodeling"/>
    <property type="evidence" value="ECO:0007669"/>
    <property type="project" value="TreeGrafter"/>
</dbReference>
<proteinExistence type="inferred from homology"/>
<dbReference type="Pfam" id="PF16076">
    <property type="entry name" value="Acyltransf_C"/>
    <property type="match status" value="1"/>
</dbReference>
<keyword evidence="2" id="KW-0808">Transferase</keyword>
<keyword evidence="3" id="KW-0012">Acyltransferase</keyword>
<name>A0A811LST3_9BILA</name>
<dbReference type="Proteomes" id="UP000783686">
    <property type="component" value="Unassembled WGS sequence"/>
</dbReference>
<keyword evidence="7" id="KW-1185">Reference proteome</keyword>
<keyword evidence="4" id="KW-0472">Membrane</keyword>
<accession>A0A811LST3</accession>
<feature type="domain" description="Acyltransferase C-terminal" evidence="5">
    <location>
        <begin position="94"/>
        <end position="154"/>
    </location>
</feature>
<dbReference type="AlphaFoldDB" id="A0A811LST3"/>
<sequence length="188" mass="21778">MYPEGSRLYLIREAEKNFAKKAGIQPFKHCSHPRTGAAHTTLAVCGPSLKDSSKSNAGNQPPMEYVVDCTLGYPRGEVVDLGKAMLNEWPNNDTHVAVHYSIHKVKPEWNDEEKLKEWLYQRYEEKDRLLEQFYKTGSFGGRPRPVRFPISRSLQTQAFWMCTFYVHWHVWISPLIVFGWTSITAILF</sequence>
<dbReference type="InterPro" id="IPR032098">
    <property type="entry name" value="Acyltransf_C"/>
</dbReference>
<evidence type="ECO:0000256" key="2">
    <source>
        <dbReference type="ARBA" id="ARBA00022679"/>
    </source>
</evidence>
<keyword evidence="4" id="KW-1133">Transmembrane helix</keyword>
<dbReference type="PANTHER" id="PTHR10983">
    <property type="entry name" value="1-ACYLGLYCEROL-3-PHOSPHATE ACYLTRANSFERASE-RELATED"/>
    <property type="match status" value="1"/>
</dbReference>
<evidence type="ECO:0000313" key="7">
    <source>
        <dbReference type="Proteomes" id="UP000614601"/>
    </source>
</evidence>